<feature type="transmembrane region" description="Helical" evidence="7">
    <location>
        <begin position="82"/>
        <end position="103"/>
    </location>
</feature>
<name>A0A1H7VJD2_9BACT</name>
<dbReference type="STRING" id="573321.SAMN04488505_103347"/>
<evidence type="ECO:0000313" key="8">
    <source>
        <dbReference type="EMBL" id="SEM09144.1"/>
    </source>
</evidence>
<evidence type="ECO:0000256" key="1">
    <source>
        <dbReference type="ARBA" id="ARBA00004651"/>
    </source>
</evidence>
<keyword evidence="5 7" id="KW-1133">Transmembrane helix</keyword>
<dbReference type="RefSeq" id="WP_089912960.1">
    <property type="nucleotide sequence ID" value="NZ_FOBB01000003.1"/>
</dbReference>
<keyword evidence="9" id="KW-1185">Reference proteome</keyword>
<evidence type="ECO:0000256" key="5">
    <source>
        <dbReference type="ARBA" id="ARBA00022989"/>
    </source>
</evidence>
<dbReference type="EMBL" id="FOBB01000003">
    <property type="protein sequence ID" value="SEM09144.1"/>
    <property type="molecule type" value="Genomic_DNA"/>
</dbReference>
<dbReference type="PANTHER" id="PTHR33452">
    <property type="entry name" value="OXIDOREDUCTASE CATD-RELATED"/>
    <property type="match status" value="1"/>
</dbReference>
<comment type="similarity">
    <text evidence="2">Belongs to the DoxX family.</text>
</comment>
<gene>
    <name evidence="8" type="ORF">SAMN04488505_103347</name>
</gene>
<keyword evidence="6 7" id="KW-0472">Membrane</keyword>
<feature type="transmembrane region" description="Helical" evidence="7">
    <location>
        <begin position="12"/>
        <end position="34"/>
    </location>
</feature>
<keyword evidence="4 7" id="KW-0812">Transmembrane</keyword>
<dbReference type="OrthoDB" id="9813193at2"/>
<dbReference type="InterPro" id="IPR051907">
    <property type="entry name" value="DoxX-like_oxidoreductase"/>
</dbReference>
<proteinExistence type="inferred from homology"/>
<evidence type="ECO:0000256" key="4">
    <source>
        <dbReference type="ARBA" id="ARBA00022692"/>
    </source>
</evidence>
<evidence type="ECO:0000256" key="6">
    <source>
        <dbReference type="ARBA" id="ARBA00023136"/>
    </source>
</evidence>
<evidence type="ECO:0000256" key="7">
    <source>
        <dbReference type="SAM" id="Phobius"/>
    </source>
</evidence>
<evidence type="ECO:0000256" key="3">
    <source>
        <dbReference type="ARBA" id="ARBA00022475"/>
    </source>
</evidence>
<feature type="transmembrane region" description="Helical" evidence="7">
    <location>
        <begin position="54"/>
        <end position="75"/>
    </location>
</feature>
<evidence type="ECO:0000256" key="2">
    <source>
        <dbReference type="ARBA" id="ARBA00006679"/>
    </source>
</evidence>
<dbReference type="AlphaFoldDB" id="A0A1H7VJD2"/>
<dbReference type="Proteomes" id="UP000198984">
    <property type="component" value="Unassembled WGS sequence"/>
</dbReference>
<organism evidence="8 9">
    <name type="scientific">Chitinophaga rupis</name>
    <dbReference type="NCBI Taxonomy" id="573321"/>
    <lineage>
        <taxon>Bacteria</taxon>
        <taxon>Pseudomonadati</taxon>
        <taxon>Bacteroidota</taxon>
        <taxon>Chitinophagia</taxon>
        <taxon>Chitinophagales</taxon>
        <taxon>Chitinophagaceae</taxon>
        <taxon>Chitinophaga</taxon>
    </lineage>
</organism>
<dbReference type="GO" id="GO:0005886">
    <property type="term" value="C:plasma membrane"/>
    <property type="evidence" value="ECO:0007669"/>
    <property type="project" value="UniProtKB-SubCell"/>
</dbReference>
<keyword evidence="3" id="KW-1003">Cell membrane</keyword>
<evidence type="ECO:0000313" key="9">
    <source>
        <dbReference type="Proteomes" id="UP000198984"/>
    </source>
</evidence>
<sequence>MRRLFSATFTNGTVHFSLLLLRLVFGGLMLTHGWPKLMNFASLSHKFADPLHVGHTVSLGMVVFAEVFCSVFVILGLLTRLAAIPLIICMSVALFMIHAHDAIDVQEKAIAFLTVFVVLLFCGPGKVSFDSLIGR</sequence>
<dbReference type="PANTHER" id="PTHR33452:SF1">
    <property type="entry name" value="INNER MEMBRANE PROTEIN YPHA-RELATED"/>
    <property type="match status" value="1"/>
</dbReference>
<comment type="subcellular location">
    <subcellularLocation>
        <location evidence="1">Cell membrane</location>
        <topology evidence="1">Multi-pass membrane protein</topology>
    </subcellularLocation>
</comment>
<dbReference type="Pfam" id="PF07681">
    <property type="entry name" value="DoxX"/>
    <property type="match status" value="1"/>
</dbReference>
<feature type="transmembrane region" description="Helical" evidence="7">
    <location>
        <begin position="109"/>
        <end position="129"/>
    </location>
</feature>
<accession>A0A1H7VJD2</accession>
<protein>
    <submittedName>
        <fullName evidence="8">Putative oxidoreductase</fullName>
    </submittedName>
</protein>
<dbReference type="InterPro" id="IPR032808">
    <property type="entry name" value="DoxX"/>
</dbReference>
<reference evidence="8 9" key="1">
    <citation type="submission" date="2016-10" db="EMBL/GenBank/DDBJ databases">
        <authorList>
            <person name="de Groot N.N."/>
        </authorList>
    </citation>
    <scope>NUCLEOTIDE SEQUENCE [LARGE SCALE GENOMIC DNA]</scope>
    <source>
        <strain evidence="8 9">DSM 21039</strain>
    </source>
</reference>